<evidence type="ECO:0000313" key="3">
    <source>
        <dbReference type="Proteomes" id="UP001152747"/>
    </source>
</evidence>
<proteinExistence type="predicted"/>
<reference evidence="2" key="1">
    <citation type="submission" date="2022-11" db="EMBL/GenBank/DDBJ databases">
        <authorList>
            <person name="Kikuchi T."/>
        </authorList>
    </citation>
    <scope>NUCLEOTIDE SEQUENCE</scope>
    <source>
        <strain evidence="2">PS1010</strain>
    </source>
</reference>
<dbReference type="AlphaFoldDB" id="A0A9P1IK02"/>
<protein>
    <submittedName>
        <fullName evidence="2">Uncharacterized protein</fullName>
    </submittedName>
</protein>
<feature type="signal peptide" evidence="1">
    <location>
        <begin position="1"/>
        <end position="21"/>
    </location>
</feature>
<dbReference type="Proteomes" id="UP001152747">
    <property type="component" value="Unassembled WGS sequence"/>
</dbReference>
<gene>
    <name evidence="2" type="ORF">CAMP_LOCUS7264</name>
</gene>
<dbReference type="EMBL" id="CANHGI010000003">
    <property type="protein sequence ID" value="CAI5444627.1"/>
    <property type="molecule type" value="Genomic_DNA"/>
</dbReference>
<feature type="chain" id="PRO_5040434901" evidence="1">
    <location>
        <begin position="22"/>
        <end position="223"/>
    </location>
</feature>
<name>A0A9P1IK02_9PELO</name>
<evidence type="ECO:0000313" key="2">
    <source>
        <dbReference type="EMBL" id="CAI5444627.1"/>
    </source>
</evidence>
<sequence length="223" mass="24209">MSHFKILICLVSIFSYDFVFACSSSDYDQVVTIKGMNLPFPFVYTTSSIDGISAATSSSEALKNIQEFGQNVINSLLRVTLTELGYTSYLIDSILSSLDVTVSSDYQPLSCANFIALFEASATTAAPVVNTNRKGTWCLYTTDNVVTKICPNQGNTSSTCVAETISLPSNVTTINFDFIPGFLAAQPTKFWKTLKSSLETQLKTGPYSSAFQSATVDFKKSST</sequence>
<evidence type="ECO:0000256" key="1">
    <source>
        <dbReference type="SAM" id="SignalP"/>
    </source>
</evidence>
<accession>A0A9P1IK02</accession>
<keyword evidence="1" id="KW-0732">Signal</keyword>
<keyword evidence="3" id="KW-1185">Reference proteome</keyword>
<comment type="caution">
    <text evidence="2">The sequence shown here is derived from an EMBL/GenBank/DDBJ whole genome shotgun (WGS) entry which is preliminary data.</text>
</comment>
<organism evidence="2 3">
    <name type="scientific">Caenorhabditis angaria</name>
    <dbReference type="NCBI Taxonomy" id="860376"/>
    <lineage>
        <taxon>Eukaryota</taxon>
        <taxon>Metazoa</taxon>
        <taxon>Ecdysozoa</taxon>
        <taxon>Nematoda</taxon>
        <taxon>Chromadorea</taxon>
        <taxon>Rhabditida</taxon>
        <taxon>Rhabditina</taxon>
        <taxon>Rhabditomorpha</taxon>
        <taxon>Rhabditoidea</taxon>
        <taxon>Rhabditidae</taxon>
        <taxon>Peloderinae</taxon>
        <taxon>Caenorhabditis</taxon>
    </lineage>
</organism>